<proteinExistence type="predicted"/>
<name>A0AAX2UP95_AERVE</name>
<gene>
    <name evidence="2" type="ORF">CF123_17800</name>
</gene>
<evidence type="ECO:0000313" key="3">
    <source>
        <dbReference type="Proteomes" id="UP000796104"/>
    </source>
</evidence>
<organism evidence="2 3">
    <name type="scientific">Aeromonas veronii</name>
    <dbReference type="NCBI Taxonomy" id="654"/>
    <lineage>
        <taxon>Bacteria</taxon>
        <taxon>Pseudomonadati</taxon>
        <taxon>Pseudomonadota</taxon>
        <taxon>Gammaproteobacteria</taxon>
        <taxon>Aeromonadales</taxon>
        <taxon>Aeromonadaceae</taxon>
        <taxon>Aeromonas</taxon>
    </lineage>
</organism>
<evidence type="ECO:0000313" key="2">
    <source>
        <dbReference type="EMBL" id="TND51972.1"/>
    </source>
</evidence>
<feature type="region of interest" description="Disordered" evidence="1">
    <location>
        <begin position="1"/>
        <end position="25"/>
    </location>
</feature>
<dbReference type="AlphaFoldDB" id="A0AAX2UP95"/>
<comment type="caution">
    <text evidence="2">The sequence shown here is derived from an EMBL/GenBank/DDBJ whole genome shotgun (WGS) entry which is preliminary data.</text>
</comment>
<feature type="compositionally biased region" description="Polar residues" evidence="1">
    <location>
        <begin position="1"/>
        <end position="11"/>
    </location>
</feature>
<reference evidence="2" key="1">
    <citation type="submission" date="2017-10" db="EMBL/GenBank/DDBJ databases">
        <authorList>
            <person name="Colston S.M."/>
            <person name="Graf J."/>
        </authorList>
    </citation>
    <scope>NUCLEOTIDE SEQUENCE</scope>
    <source>
        <strain evidence="2">BAQ071013-135</strain>
    </source>
</reference>
<evidence type="ECO:0000256" key="1">
    <source>
        <dbReference type="SAM" id="MobiDB-lite"/>
    </source>
</evidence>
<dbReference type="Proteomes" id="UP000796104">
    <property type="component" value="Unassembled WGS sequence"/>
</dbReference>
<dbReference type="EMBL" id="PDXJ01000025">
    <property type="protein sequence ID" value="TND51972.1"/>
    <property type="molecule type" value="Genomic_DNA"/>
</dbReference>
<reference evidence="2" key="2">
    <citation type="journal article" date="2019" name="PLoS ONE">
        <title>Identification and characterization of putative Aeromonas spp. T3SS effectors.</title>
        <authorList>
            <person name="Rangel L.T."/>
            <person name="Marden J."/>
            <person name="Colston S."/>
            <person name="Setubal J.C."/>
            <person name="Graf J."/>
            <person name="Gogarten J.P."/>
        </authorList>
    </citation>
    <scope>NUCLEOTIDE SEQUENCE</scope>
    <source>
        <strain evidence="2">BAQ071013-135</strain>
    </source>
</reference>
<sequence>MSNTQEQSNTTEQKVEGQEQVQEQAAPQLTAEEVLRINMANNYLKHCVNSRVVECKETGANPLQVGSVDALVVLIGQVLSVSEGDPKVLQQQVGTVMQAINTISIGNDSLSVIMARQMIGQAAEQGQAFSLIGHLQDVANQHMANASMNELTQLVASMAPIQPANSPMAPFPADAEAVPAVNTVDEPKRDEEVQAAVEAELAALAAEAPQKEVETAE</sequence>
<dbReference type="RefSeq" id="WP_139495173.1">
    <property type="nucleotide sequence ID" value="NZ_CAWORL010000018.1"/>
</dbReference>
<protein>
    <submittedName>
        <fullName evidence="2">Uncharacterized protein</fullName>
    </submittedName>
</protein>
<accession>A0AAX2UP95</accession>